<comment type="caution">
    <text evidence="1">The sequence shown here is derived from an EMBL/GenBank/DDBJ whole genome shotgun (WGS) entry which is preliminary data.</text>
</comment>
<organism evidence="1 2">
    <name type="scientific">Komarekiella delphini-convector SJRDD-AB1</name>
    <dbReference type="NCBI Taxonomy" id="2593771"/>
    <lineage>
        <taxon>Bacteria</taxon>
        <taxon>Bacillati</taxon>
        <taxon>Cyanobacteriota</taxon>
        <taxon>Cyanophyceae</taxon>
        <taxon>Nostocales</taxon>
        <taxon>Nostocaceae</taxon>
        <taxon>Komarekiella</taxon>
        <taxon>Komarekiella delphini-convector</taxon>
    </lineage>
</organism>
<name>A0AA40STW2_9NOST</name>
<sequence>MKDQVATEQSLLNFSLGFVRLRLTQFCSESMYAGKLQFHCLCKKPNPLVGGEVDESTLLNCSELQLLIDFNLGFGRLMELIHLNPDKITVLYRCHLTIFLPRHTALAKVELIFVQIWVKLFC</sequence>
<protein>
    <submittedName>
        <fullName evidence="1">Uncharacterized protein</fullName>
    </submittedName>
</protein>
<reference evidence="1" key="1">
    <citation type="submission" date="2019-07" db="EMBL/GenBank/DDBJ databases">
        <title>Toxilogical consequences of a new and cryptic species of cyanobacteria (Komarekiella delphini-convector) recovered from the epidermis of a bottlenose dolphin and 1500 ft. in the air.</title>
        <authorList>
            <person name="Brown A.O."/>
            <person name="Dvorak P."/>
            <person name="Villanueva C.D."/>
            <person name="Foss A.J."/>
            <person name="Garvey A.D."/>
            <person name="Gibson Q.A."/>
            <person name="Johansen J.R."/>
            <person name="Casamatta D.A."/>
        </authorList>
    </citation>
    <scope>NUCLEOTIDE SEQUENCE</scope>
    <source>
        <strain evidence="1">SJRDD-AB1</strain>
    </source>
</reference>
<accession>A0AA40STW2</accession>
<gene>
    <name evidence="1" type="ORF">FNW02_04740</name>
</gene>
<evidence type="ECO:0000313" key="1">
    <source>
        <dbReference type="EMBL" id="MBD6615176.1"/>
    </source>
</evidence>
<evidence type="ECO:0000313" key="2">
    <source>
        <dbReference type="Proteomes" id="UP001165986"/>
    </source>
</evidence>
<proteinExistence type="predicted"/>
<keyword evidence="2" id="KW-1185">Reference proteome</keyword>
<dbReference type="AlphaFoldDB" id="A0AA40STW2"/>
<dbReference type="Proteomes" id="UP001165986">
    <property type="component" value="Unassembled WGS sequence"/>
</dbReference>
<dbReference type="EMBL" id="VJXY01000003">
    <property type="protein sequence ID" value="MBD6615176.1"/>
    <property type="molecule type" value="Genomic_DNA"/>
</dbReference>